<dbReference type="SFLD" id="SFLDS00029">
    <property type="entry name" value="Radical_SAM"/>
    <property type="match status" value="1"/>
</dbReference>
<keyword evidence="2" id="KW-0963">Cytoplasm</keyword>
<dbReference type="InterPro" id="IPR023404">
    <property type="entry name" value="rSAM_horseshoe"/>
</dbReference>
<dbReference type="GO" id="GO:0005737">
    <property type="term" value="C:cytoplasm"/>
    <property type="evidence" value="ECO:0007669"/>
    <property type="project" value="UniProtKB-SubCell"/>
</dbReference>
<keyword evidence="4" id="KW-0560">Oxidoreductase</keyword>
<gene>
    <name evidence="4" type="ORF">Pan54_10830</name>
</gene>
<sequence length="394" mass="44624">MSNFAKSEMEVPPTFMSLPVRSIYVHVPFCEHRCGYCDFSIIANRAELIPRYLKALQKELKTSPFLHSHLLEVDTLYIGGGTPTLLSACELEEFFSILSDYFSLVPDAEYTIEANPDGLTADKIQVLKSAGVNRVSLGVQAFDDSRLIQLERTHSVHQTEIAIELIQQNFKNYSLDLIFAIPGQTLEEWQQMLLKAISFHPPHISSYALTYEKGTRFWSDRNKGKFQSTDDQLEVEMYLKTISELTNAGYDHYEISNFAKAGSQSRHNNIYWSGRPYLAFGPGAASFVNGQRHSNHRSSFTWMNRLEQNQSPIVSTDDLTAEERARELLAIGLRRRQGINLDDLKNATGIDIAACCETEINDLIEKGWIQRQFSHLRITSAGLLFADEIASILV</sequence>
<evidence type="ECO:0000259" key="3">
    <source>
        <dbReference type="PROSITE" id="PS51918"/>
    </source>
</evidence>
<keyword evidence="2" id="KW-0349">Heme</keyword>
<organism evidence="4 5">
    <name type="scientific">Rubinisphaera italica</name>
    <dbReference type="NCBI Taxonomy" id="2527969"/>
    <lineage>
        <taxon>Bacteria</taxon>
        <taxon>Pseudomonadati</taxon>
        <taxon>Planctomycetota</taxon>
        <taxon>Planctomycetia</taxon>
        <taxon>Planctomycetales</taxon>
        <taxon>Planctomycetaceae</taxon>
        <taxon>Rubinisphaera</taxon>
    </lineage>
</organism>
<keyword evidence="2" id="KW-0479">Metal-binding</keyword>
<evidence type="ECO:0000256" key="1">
    <source>
        <dbReference type="ARBA" id="ARBA00006100"/>
    </source>
</evidence>
<dbReference type="GO" id="GO:0051539">
    <property type="term" value="F:4 iron, 4 sulfur cluster binding"/>
    <property type="evidence" value="ECO:0007669"/>
    <property type="project" value="UniProtKB-UniRule"/>
</dbReference>
<evidence type="ECO:0000313" key="5">
    <source>
        <dbReference type="Proteomes" id="UP000316095"/>
    </source>
</evidence>
<dbReference type="SUPFAM" id="SSF102114">
    <property type="entry name" value="Radical SAM enzymes"/>
    <property type="match status" value="1"/>
</dbReference>
<comment type="function">
    <text evidence="2">Probably acts as a heme chaperone, transferring heme to an unknown acceptor. Binds one molecule of heme per monomer, possibly covalently. Binds 1 [4Fe-4S] cluster. The cluster is coordinated with 3 cysteines and an exchangeable S-adenosyl-L-methionine.</text>
</comment>
<dbReference type="CDD" id="cd01335">
    <property type="entry name" value="Radical_SAM"/>
    <property type="match status" value="1"/>
</dbReference>
<reference evidence="4 5" key="1">
    <citation type="submission" date="2019-02" db="EMBL/GenBank/DDBJ databases">
        <title>Deep-cultivation of Planctomycetes and their phenomic and genomic characterization uncovers novel biology.</title>
        <authorList>
            <person name="Wiegand S."/>
            <person name="Jogler M."/>
            <person name="Boedeker C."/>
            <person name="Pinto D."/>
            <person name="Vollmers J."/>
            <person name="Rivas-Marin E."/>
            <person name="Kohn T."/>
            <person name="Peeters S.H."/>
            <person name="Heuer A."/>
            <person name="Rast P."/>
            <person name="Oberbeckmann S."/>
            <person name="Bunk B."/>
            <person name="Jeske O."/>
            <person name="Meyerdierks A."/>
            <person name="Storesund J.E."/>
            <person name="Kallscheuer N."/>
            <person name="Luecker S."/>
            <person name="Lage O.M."/>
            <person name="Pohl T."/>
            <person name="Merkel B.J."/>
            <person name="Hornburger P."/>
            <person name="Mueller R.-W."/>
            <person name="Bruemmer F."/>
            <person name="Labrenz M."/>
            <person name="Spormann A.M."/>
            <person name="Op Den Camp H."/>
            <person name="Overmann J."/>
            <person name="Amann R."/>
            <person name="Jetten M.S.M."/>
            <person name="Mascher T."/>
            <person name="Medema M.H."/>
            <person name="Devos D.P."/>
            <person name="Kaster A.-K."/>
            <person name="Ovreas L."/>
            <person name="Rohde M."/>
            <person name="Galperin M.Y."/>
            <person name="Jogler C."/>
        </authorList>
    </citation>
    <scope>NUCLEOTIDE SEQUENCE [LARGE SCALE GENOMIC DNA]</scope>
    <source>
        <strain evidence="4 5">Pan54</strain>
    </source>
</reference>
<dbReference type="PANTHER" id="PTHR13932">
    <property type="entry name" value="COPROPORPHYRINIGEN III OXIDASE"/>
    <property type="match status" value="1"/>
</dbReference>
<dbReference type="InterPro" id="IPR007197">
    <property type="entry name" value="rSAM"/>
</dbReference>
<dbReference type="PANTHER" id="PTHR13932:SF5">
    <property type="entry name" value="RADICAL S-ADENOSYL METHIONINE DOMAIN-CONTAINING PROTEIN 1, MITOCHONDRIAL"/>
    <property type="match status" value="1"/>
</dbReference>
<protein>
    <recommendedName>
        <fullName evidence="2">Heme chaperone HemW</fullName>
    </recommendedName>
</protein>
<keyword evidence="2" id="KW-0004">4Fe-4S</keyword>
<dbReference type="InterPro" id="IPR010723">
    <property type="entry name" value="HemN_C"/>
</dbReference>
<dbReference type="GO" id="GO:0004109">
    <property type="term" value="F:coproporphyrinogen oxidase activity"/>
    <property type="evidence" value="ECO:0007669"/>
    <property type="project" value="InterPro"/>
</dbReference>
<dbReference type="Gene3D" id="3.80.30.20">
    <property type="entry name" value="tm_1862 like domain"/>
    <property type="match status" value="1"/>
</dbReference>
<dbReference type="NCBIfam" id="TIGR00539">
    <property type="entry name" value="hemN_rel"/>
    <property type="match status" value="1"/>
</dbReference>
<dbReference type="InterPro" id="IPR006638">
    <property type="entry name" value="Elp3/MiaA/NifB-like_rSAM"/>
</dbReference>
<dbReference type="GO" id="GO:0046872">
    <property type="term" value="F:metal ion binding"/>
    <property type="evidence" value="ECO:0007669"/>
    <property type="project" value="UniProtKB-UniRule"/>
</dbReference>
<dbReference type="InterPro" id="IPR058240">
    <property type="entry name" value="rSAM_sf"/>
</dbReference>
<dbReference type="PROSITE" id="PS51918">
    <property type="entry name" value="RADICAL_SAM"/>
    <property type="match status" value="1"/>
</dbReference>
<evidence type="ECO:0000313" key="4">
    <source>
        <dbReference type="EMBL" id="TWT60369.1"/>
    </source>
</evidence>
<name>A0A5C5XCM8_9PLAN</name>
<comment type="caution">
    <text evidence="4">The sequence shown here is derived from an EMBL/GenBank/DDBJ whole genome shotgun (WGS) entry which is preliminary data.</text>
</comment>
<feature type="domain" description="Radical SAM core" evidence="3">
    <location>
        <begin position="15"/>
        <end position="251"/>
    </location>
</feature>
<proteinExistence type="inferred from homology"/>
<dbReference type="InterPro" id="IPR034505">
    <property type="entry name" value="Coproporphyrinogen-III_oxidase"/>
</dbReference>
<comment type="similarity">
    <text evidence="1">Belongs to the anaerobic coproporphyrinogen-III oxidase family. HemW subfamily.</text>
</comment>
<keyword evidence="2" id="KW-0949">S-adenosyl-L-methionine</keyword>
<keyword evidence="2" id="KW-0143">Chaperone</keyword>
<dbReference type="EMBL" id="SJPG01000001">
    <property type="protein sequence ID" value="TWT60369.1"/>
    <property type="molecule type" value="Genomic_DNA"/>
</dbReference>
<accession>A0A5C5XCM8</accession>
<keyword evidence="2" id="KW-0411">Iron-sulfur</keyword>
<dbReference type="SFLD" id="SFLDG01065">
    <property type="entry name" value="anaerobic_coproporphyrinogen-I"/>
    <property type="match status" value="1"/>
</dbReference>
<keyword evidence="5" id="KW-1185">Reference proteome</keyword>
<comment type="subcellular location">
    <subcellularLocation>
        <location evidence="2">Cytoplasm</location>
    </subcellularLocation>
</comment>
<dbReference type="SMART" id="SM00729">
    <property type="entry name" value="Elp3"/>
    <property type="match status" value="1"/>
</dbReference>
<dbReference type="Proteomes" id="UP000316095">
    <property type="component" value="Unassembled WGS sequence"/>
</dbReference>
<dbReference type="GO" id="GO:0006779">
    <property type="term" value="P:porphyrin-containing compound biosynthetic process"/>
    <property type="evidence" value="ECO:0007669"/>
    <property type="project" value="InterPro"/>
</dbReference>
<dbReference type="SFLD" id="SFLDF00562">
    <property type="entry name" value="HemN-like__clustered_with_heat"/>
    <property type="match status" value="1"/>
</dbReference>
<dbReference type="RefSeq" id="WP_146502503.1">
    <property type="nucleotide sequence ID" value="NZ_SJPG01000001.1"/>
</dbReference>
<dbReference type="Pfam" id="PF06969">
    <property type="entry name" value="HemN_C"/>
    <property type="match status" value="1"/>
</dbReference>
<dbReference type="InterPro" id="IPR004559">
    <property type="entry name" value="HemW-like"/>
</dbReference>
<dbReference type="Pfam" id="PF04055">
    <property type="entry name" value="Radical_SAM"/>
    <property type="match status" value="1"/>
</dbReference>
<dbReference type="OrthoDB" id="9808022at2"/>
<evidence type="ECO:0000256" key="2">
    <source>
        <dbReference type="RuleBase" id="RU364116"/>
    </source>
</evidence>
<dbReference type="SFLD" id="SFLDF00288">
    <property type="entry name" value="HemN-like__clustered_with_nucl"/>
    <property type="match status" value="1"/>
</dbReference>
<keyword evidence="2" id="KW-0408">Iron</keyword>
<dbReference type="AlphaFoldDB" id="A0A5C5XCM8"/>